<evidence type="ECO:0000313" key="1">
    <source>
        <dbReference type="EMBL" id="CAF5129729.1"/>
    </source>
</evidence>
<sequence length="131" mass="15348">MTKWILETTQDNKYQQEDLNKLRNMLLKSNHSLEEIEKLIKQTCQEFKSNKNKSNDKNYDTVGQIKEKNNGEFICSLTLSYIPGPFTYRFLGSGYPYKLQSQFNQSLKVPSKSVIYQIPCSCKETCWTNKN</sequence>
<dbReference type="EMBL" id="CAJOBJ010270304">
    <property type="protein sequence ID" value="CAF5129729.1"/>
    <property type="molecule type" value="Genomic_DNA"/>
</dbReference>
<gene>
    <name evidence="1" type="ORF">GIL414_LOCUS63956</name>
</gene>
<name>A0A8S3FNC2_9BILA</name>
<protein>
    <submittedName>
        <fullName evidence="1">Uncharacterized protein</fullName>
    </submittedName>
</protein>
<dbReference type="AlphaFoldDB" id="A0A8S3FNC2"/>
<dbReference type="Proteomes" id="UP000681720">
    <property type="component" value="Unassembled WGS sequence"/>
</dbReference>
<proteinExistence type="predicted"/>
<evidence type="ECO:0000313" key="2">
    <source>
        <dbReference type="Proteomes" id="UP000681720"/>
    </source>
</evidence>
<comment type="caution">
    <text evidence="1">The sequence shown here is derived from an EMBL/GenBank/DDBJ whole genome shotgun (WGS) entry which is preliminary data.</text>
</comment>
<feature type="non-terminal residue" evidence="1">
    <location>
        <position position="1"/>
    </location>
</feature>
<accession>A0A8S3FNC2</accession>
<organism evidence="1 2">
    <name type="scientific">Rotaria magnacalcarata</name>
    <dbReference type="NCBI Taxonomy" id="392030"/>
    <lineage>
        <taxon>Eukaryota</taxon>
        <taxon>Metazoa</taxon>
        <taxon>Spiralia</taxon>
        <taxon>Gnathifera</taxon>
        <taxon>Rotifera</taxon>
        <taxon>Eurotatoria</taxon>
        <taxon>Bdelloidea</taxon>
        <taxon>Philodinida</taxon>
        <taxon>Philodinidae</taxon>
        <taxon>Rotaria</taxon>
    </lineage>
</organism>
<feature type="non-terminal residue" evidence="1">
    <location>
        <position position="131"/>
    </location>
</feature>
<reference evidence="1" key="1">
    <citation type="submission" date="2021-02" db="EMBL/GenBank/DDBJ databases">
        <authorList>
            <person name="Nowell W R."/>
        </authorList>
    </citation>
    <scope>NUCLEOTIDE SEQUENCE</scope>
</reference>